<evidence type="ECO:0000313" key="19">
    <source>
        <dbReference type="EMBL" id="KAI6785062.1"/>
    </source>
</evidence>
<evidence type="ECO:0000256" key="15">
    <source>
        <dbReference type="SAM" id="Coils"/>
    </source>
</evidence>
<evidence type="ECO:0000256" key="13">
    <source>
        <dbReference type="RuleBase" id="RU368089"/>
    </source>
</evidence>
<dbReference type="InterPro" id="IPR038518">
    <property type="entry name" value="Glyco_hydro_63N_sf"/>
</dbReference>
<keyword evidence="8" id="KW-0472">Membrane</keyword>
<gene>
    <name evidence="19" type="ORF">J7T54_008156</name>
</gene>
<evidence type="ECO:0000256" key="1">
    <source>
        <dbReference type="ARBA" id="ARBA00004648"/>
    </source>
</evidence>
<dbReference type="OrthoDB" id="410058at2759"/>
<keyword evidence="6" id="KW-0735">Signal-anchor</keyword>
<keyword evidence="15" id="KW-0175">Coiled coil</keyword>
<evidence type="ECO:0000256" key="16">
    <source>
        <dbReference type="SAM" id="SignalP"/>
    </source>
</evidence>
<dbReference type="InterPro" id="IPR031335">
    <property type="entry name" value="Glyco_hydro_63_C"/>
</dbReference>
<dbReference type="GO" id="GO:0006487">
    <property type="term" value="P:protein N-linked glycosylation"/>
    <property type="evidence" value="ECO:0007669"/>
    <property type="project" value="UniProtKB-UniRule"/>
</dbReference>
<evidence type="ECO:0000256" key="7">
    <source>
        <dbReference type="ARBA" id="ARBA00022989"/>
    </source>
</evidence>
<reference evidence="19" key="2">
    <citation type="submission" date="2022-07" db="EMBL/GenBank/DDBJ databases">
        <authorList>
            <person name="Goncalves M.F.M."/>
            <person name="Hilario S."/>
            <person name="Van De Peer Y."/>
            <person name="Esteves A.C."/>
            <person name="Alves A."/>
        </authorList>
    </citation>
    <scope>NUCLEOTIDE SEQUENCE</scope>
    <source>
        <strain evidence="19">MUM 19.33</strain>
    </source>
</reference>
<evidence type="ECO:0000259" key="17">
    <source>
        <dbReference type="Pfam" id="PF03200"/>
    </source>
</evidence>
<dbReference type="FunFam" id="1.50.10.10:FF:000027">
    <property type="entry name" value="Probable mannosyl-oligosaccharide glucosidase"/>
    <property type="match status" value="1"/>
</dbReference>
<evidence type="ECO:0000256" key="2">
    <source>
        <dbReference type="ARBA" id="ARBA00010833"/>
    </source>
</evidence>
<evidence type="ECO:0000256" key="3">
    <source>
        <dbReference type="ARBA" id="ARBA00022692"/>
    </source>
</evidence>
<dbReference type="Pfam" id="PF16923">
    <property type="entry name" value="Glyco_hydro_63N"/>
    <property type="match status" value="1"/>
</dbReference>
<name>A0A9Q0BH15_9HYPO</name>
<dbReference type="InterPro" id="IPR008928">
    <property type="entry name" value="6-hairpin_glycosidase_sf"/>
</dbReference>
<organism evidence="19 20">
    <name type="scientific">Emericellopsis cladophorae</name>
    <dbReference type="NCBI Taxonomy" id="2686198"/>
    <lineage>
        <taxon>Eukaryota</taxon>
        <taxon>Fungi</taxon>
        <taxon>Dikarya</taxon>
        <taxon>Ascomycota</taxon>
        <taxon>Pezizomycotina</taxon>
        <taxon>Sordariomycetes</taxon>
        <taxon>Hypocreomycetidae</taxon>
        <taxon>Hypocreales</taxon>
        <taxon>Bionectriaceae</taxon>
        <taxon>Emericellopsis</taxon>
    </lineage>
</organism>
<dbReference type="InterPro" id="IPR031631">
    <property type="entry name" value="Glyco_hydro_63N"/>
</dbReference>
<protein>
    <recommendedName>
        <fullName evidence="11 13">Mannosyl-oligosaccharide glucosidase</fullName>
        <ecNumber evidence="11 13">3.2.1.106</ecNumber>
    </recommendedName>
    <alternativeName>
        <fullName evidence="14">Glucosidase I</fullName>
    </alternativeName>
</protein>
<comment type="subcellular location">
    <subcellularLocation>
        <location evidence="1 13">Endoplasmic reticulum membrane</location>
        <topology evidence="1 13">Single-pass type II membrane protein</topology>
    </subcellularLocation>
</comment>
<comment type="similarity">
    <text evidence="2 13">Belongs to the glycosyl hydrolase 63 family.</text>
</comment>
<keyword evidence="16" id="KW-0732">Signal</keyword>
<keyword evidence="20" id="KW-1185">Reference proteome</keyword>
<evidence type="ECO:0000259" key="18">
    <source>
        <dbReference type="Pfam" id="PF16923"/>
    </source>
</evidence>
<proteinExistence type="inferred from homology"/>
<evidence type="ECO:0000256" key="12">
    <source>
        <dbReference type="ARBA" id="ARBA00052431"/>
    </source>
</evidence>
<dbReference type="AlphaFoldDB" id="A0A9Q0BH15"/>
<dbReference type="EMBL" id="JAGIXG020000003">
    <property type="protein sequence ID" value="KAI6785062.1"/>
    <property type="molecule type" value="Genomic_DNA"/>
</dbReference>
<feature type="coiled-coil region" evidence="15">
    <location>
        <begin position="613"/>
        <end position="640"/>
    </location>
</feature>
<dbReference type="PANTHER" id="PTHR10412">
    <property type="entry name" value="MANNOSYL-OLIGOSACCHARIDE GLUCOSIDASE"/>
    <property type="match status" value="1"/>
</dbReference>
<comment type="pathway">
    <text evidence="14">Glycan metabolism; N-glycan degradation.</text>
</comment>
<dbReference type="GeneID" id="75834628"/>
<keyword evidence="9 14" id="KW-0325">Glycoprotein</keyword>
<keyword evidence="4 13" id="KW-0378">Hydrolase</keyword>
<keyword evidence="3" id="KW-0812">Transmembrane</keyword>
<dbReference type="GO" id="GO:0005789">
    <property type="term" value="C:endoplasmic reticulum membrane"/>
    <property type="evidence" value="ECO:0007669"/>
    <property type="project" value="UniProtKB-SubCell"/>
</dbReference>
<keyword evidence="10 13" id="KW-0326">Glycosidase</keyword>
<evidence type="ECO:0000256" key="4">
    <source>
        <dbReference type="ARBA" id="ARBA00022801"/>
    </source>
</evidence>
<accession>A0A9Q0BH15</accession>
<dbReference type="PANTHER" id="PTHR10412:SF11">
    <property type="entry name" value="MANNOSYL-OLIGOSACCHARIDE GLUCOSIDASE"/>
    <property type="match status" value="1"/>
</dbReference>
<feature type="domain" description="Glycosyl hydrolase family 63 C-terminal" evidence="17">
    <location>
        <begin position="310"/>
        <end position="804"/>
    </location>
</feature>
<dbReference type="GO" id="GO:0004573">
    <property type="term" value="F:Glc3Man9GlcNAc2 oligosaccharide glucosidase activity"/>
    <property type="evidence" value="ECO:0007669"/>
    <property type="project" value="UniProtKB-UniRule"/>
</dbReference>
<dbReference type="RefSeq" id="XP_051365918.1">
    <property type="nucleotide sequence ID" value="XM_051502758.1"/>
</dbReference>
<dbReference type="Pfam" id="PF03200">
    <property type="entry name" value="Glyco_hydro_63"/>
    <property type="match status" value="1"/>
</dbReference>
<evidence type="ECO:0000256" key="8">
    <source>
        <dbReference type="ARBA" id="ARBA00023136"/>
    </source>
</evidence>
<evidence type="ECO:0000313" key="20">
    <source>
        <dbReference type="Proteomes" id="UP001055219"/>
    </source>
</evidence>
<dbReference type="InterPro" id="IPR012341">
    <property type="entry name" value="6hp_glycosidase-like_sf"/>
</dbReference>
<keyword evidence="7" id="KW-1133">Transmembrane helix</keyword>
<evidence type="ECO:0000256" key="14">
    <source>
        <dbReference type="RuleBase" id="RU369107"/>
    </source>
</evidence>
<evidence type="ECO:0000256" key="11">
    <source>
        <dbReference type="ARBA" id="ARBA00038888"/>
    </source>
</evidence>
<dbReference type="FunFam" id="2.70.98.110:FF:000003">
    <property type="entry name" value="Probable mannosyl-oligosaccharide glucosidase"/>
    <property type="match status" value="1"/>
</dbReference>
<feature type="domain" description="Glycosyl hydrolase family 63 N-terminal" evidence="18">
    <location>
        <begin position="41"/>
        <end position="272"/>
    </location>
</feature>
<dbReference type="Gene3D" id="2.70.98.110">
    <property type="entry name" value="Glycosyl hydrolase family 63, N-terminal domain"/>
    <property type="match status" value="1"/>
</dbReference>
<evidence type="ECO:0000256" key="10">
    <source>
        <dbReference type="ARBA" id="ARBA00023295"/>
    </source>
</evidence>
<sequence length="822" mass="92890">MTRFGHLLAVAGLALGGASACPECGMGNTPADKIEVQNEQSLFWGPYKPNLYFGVRPRVPEGLWTGLLWGGVNTFEQVPQNFRYTCEQGGDIHGYGWDEYDARTGGVQSIHDDGNKIDMTTSWVKIPGGDHGGSWAARIKGQLQDGAPPTTKTNVFYYFAQEGDAQENESEISVEGTGGEFGFEGDVKLKGTSDELGDYTIVVTKGEGKHPTSEHSISKSRKGDTTLVRSVEAAPEIQWQAKSVLFMQLREAVEEVQQTIDPEDPPPPWQVYRLPHRPAPGNVHIVQKTFEGSFEFDVIFSSSSAEKEVTPEDVTRELQETKSSFTKRFGEIFDLKAPFTAEEYQTFGKSMFSNLLGGVGYFHGKQVIDRSYAEEYEEEDERFWEAAAEARSRNQQALEGPYQLYTSVPSRPFFPRGFLWDEGFHLIAIADWDIDLTLNIVESWYNTMDNNGWIPREQILGEEARSKVPAEFQVQYPHYANPPTMFLIMESFMDRLRAANATHTASGSSNDPRTAHLNNPEVGEEFLRKMYPLLRRQYDWFRKTQRGEIKMYDREAYSSKEAYRWRGRTETHILTSGIDDYPRPQPPHPGELHVDLLAWVGLMSKSLIRIADALGNEEDVAELTRNLNALEHNMNDLHWSEKEGTYCDATIDDFEEHALVCHKGYISLMPFLVGLLKPDDPKLGQTLDLIADEDQLWSPHGVRSLSKQDEYYETGENYWRSPVWMPINYLVVSQLKNVATQEGPFQTKARTMFNALRKNLVDTVFKSWKETGFAWEQYSPETGAGQRTQHFTGWTSLVVKIMAMEELVETGGGGGGGGHDEL</sequence>
<dbReference type="SUPFAM" id="SSF48208">
    <property type="entry name" value="Six-hairpin glycosidases"/>
    <property type="match status" value="1"/>
</dbReference>
<evidence type="ECO:0000256" key="6">
    <source>
        <dbReference type="ARBA" id="ARBA00022968"/>
    </source>
</evidence>
<evidence type="ECO:0000256" key="9">
    <source>
        <dbReference type="ARBA" id="ARBA00023180"/>
    </source>
</evidence>
<dbReference type="Gene3D" id="1.50.10.10">
    <property type="match status" value="1"/>
</dbReference>
<comment type="function">
    <text evidence="13">Cleaves the distal alpha 1,2-linked glucose residue from the Glc(3)Man(9)GlcNAc(2) oligosaccharide precursor.</text>
</comment>
<keyword evidence="5 13" id="KW-0256">Endoplasmic reticulum</keyword>
<feature type="chain" id="PRO_5040327554" description="Mannosyl-oligosaccharide glucosidase" evidence="16">
    <location>
        <begin position="21"/>
        <end position="822"/>
    </location>
</feature>
<dbReference type="Proteomes" id="UP001055219">
    <property type="component" value="Unassembled WGS sequence"/>
</dbReference>
<comment type="caution">
    <text evidence="19">The sequence shown here is derived from an EMBL/GenBank/DDBJ whole genome shotgun (WGS) entry which is preliminary data.</text>
</comment>
<dbReference type="PROSITE" id="PS51257">
    <property type="entry name" value="PROKAR_LIPOPROTEIN"/>
    <property type="match status" value="1"/>
</dbReference>
<dbReference type="GO" id="GO:0009311">
    <property type="term" value="P:oligosaccharide metabolic process"/>
    <property type="evidence" value="ECO:0007669"/>
    <property type="project" value="UniProtKB-UniRule"/>
</dbReference>
<feature type="signal peptide" evidence="16">
    <location>
        <begin position="1"/>
        <end position="20"/>
    </location>
</feature>
<dbReference type="InterPro" id="IPR004888">
    <property type="entry name" value="Glycoside_hydrolase_63"/>
</dbReference>
<reference evidence="19" key="1">
    <citation type="journal article" date="2021" name="J Fungi (Basel)">
        <title>Genomic and Metabolomic Analyses of the Marine Fungus Emericellopsis cladophorae: Insights into Saltwater Adaptability Mechanisms and Its Biosynthetic Potential.</title>
        <authorList>
            <person name="Goncalves M.F.M."/>
            <person name="Hilario S."/>
            <person name="Van de Peer Y."/>
            <person name="Esteves A.C."/>
            <person name="Alves A."/>
        </authorList>
    </citation>
    <scope>NUCLEOTIDE SEQUENCE</scope>
    <source>
        <strain evidence="19">MUM 19.33</strain>
    </source>
</reference>
<dbReference type="EC" id="3.2.1.106" evidence="11 13"/>
<comment type="catalytic activity">
    <reaction evidence="12 13">
        <text>N(4)-(alpha-D-Glc-(1-&gt;2)-alpha-D-Glc-(1-&gt;3)-alpha-D-Glc-(1-&gt;3)-alpha-D-Man-(1-&gt;2)-alpha-D-Man-(1-&gt;2)-alpha-D-Man-(1-&gt;3)-[alpha-D-Man-(1-&gt;2)-alpha-D-Man-(1-&gt;3)-[alpha-D-Man-(1-&gt;2)-alpha-D-Man-(1-&gt;6)]-alpha-D-Man-(1-&gt;6)]-beta-D-Man-(1-&gt;4)-beta-D-GlcNAc-(1-&gt;4)-beta-D-GlcNAc)-L-asparaginyl-[protein] + H2O = N(4)-(alpha-D-Glc-(1-&gt;3)-alpha-D-Glc-(1-&gt;3)-alpha-D-Man-(1-&gt;2)-alpha-D-Man-(1-&gt;2)-alpha-D-Man-(1-&gt;3)-[alpha-D-Man-(1-&gt;2)-alpha-D-Man-(1-&gt;3)-[alpha-D-Man-(1-&gt;2)-alpha-D-Man-(1-&gt;6)]-alpha-D-Man-(1-&gt;6)]-beta-D-Man-(1-&gt;4)-beta-D-GlcNAc-(1-&gt;4)-beta-D-GlcNAc)-L-asparaginyl-[protein] + beta-D-glucose</text>
        <dbReference type="Rhea" id="RHEA:55988"/>
        <dbReference type="Rhea" id="RHEA-COMP:12806"/>
        <dbReference type="Rhea" id="RHEA-COMP:14355"/>
        <dbReference type="ChEBI" id="CHEBI:15377"/>
        <dbReference type="ChEBI" id="CHEBI:15903"/>
        <dbReference type="ChEBI" id="CHEBI:59082"/>
        <dbReference type="ChEBI" id="CHEBI:132537"/>
        <dbReference type="EC" id="3.2.1.106"/>
    </reaction>
</comment>
<evidence type="ECO:0000256" key="5">
    <source>
        <dbReference type="ARBA" id="ARBA00022824"/>
    </source>
</evidence>